<reference evidence="2 3" key="1">
    <citation type="submission" date="2016-06" db="EMBL/GenBank/DDBJ databases">
        <title>Living apart together: crosstalk between the core and supernumerary genomes in a fungal plant pathogen.</title>
        <authorList>
            <person name="Vanheule A."/>
            <person name="Audenaert K."/>
            <person name="Warris S."/>
            <person name="Van De Geest H."/>
            <person name="Schijlen E."/>
            <person name="Hofte M."/>
            <person name="De Saeger S."/>
            <person name="Haesaert G."/>
            <person name="Waalwijk C."/>
            <person name="Van Der Lee T."/>
        </authorList>
    </citation>
    <scope>NUCLEOTIDE SEQUENCE [LARGE SCALE GENOMIC DNA]</scope>
    <source>
        <strain evidence="2 3">2516</strain>
    </source>
</reference>
<dbReference type="STRING" id="36050.A0A1B8AHF2"/>
<gene>
    <name evidence="2" type="ORF">FPOA_11710</name>
</gene>
<evidence type="ECO:0000313" key="2">
    <source>
        <dbReference type="EMBL" id="OBS19987.1"/>
    </source>
</evidence>
<keyword evidence="1" id="KW-1133">Transmembrane helix</keyword>
<protein>
    <submittedName>
        <fullName evidence="2">Uncharacterized protein</fullName>
    </submittedName>
</protein>
<feature type="transmembrane region" description="Helical" evidence="1">
    <location>
        <begin position="173"/>
        <end position="193"/>
    </location>
</feature>
<proteinExistence type="predicted"/>
<keyword evidence="3" id="KW-1185">Reference proteome</keyword>
<sequence length="371" mass="40684">MPSNHTAIIDYWGFKCENDAKFYICENTWAEFFGCCTTDPCADGSGVCPPFSVRSLSYDRKRREEVPPQDCLAVSIDGYFHICGSKDSEPSFMGCCNMNACAFRSGCSSLGISGLSWNRENRLALLYPPSLNLTEPSSSRITLEPISTTPPSPFSTSSYDKTSSRNAALIRPGAMVGISVAVLFAAIVALGFITKHCTGSQTRTKFNKPTYFQVISQEVDNNSKSPKTVGTQVVNGCDNTDIASICEPRTLTQPKGIAFVGWTWDIVLTLIPICFIARAIAVVDLDGQPMSSYGHNIFELTRLGPSLYPILFAAIASRFYKNFARWRLEQPGGVSLGVLEQVFGSQSFAMAVERVFVVHTHVFLSILILFT</sequence>
<keyword evidence="1" id="KW-0472">Membrane</keyword>
<evidence type="ECO:0000256" key="1">
    <source>
        <dbReference type="SAM" id="Phobius"/>
    </source>
</evidence>
<dbReference type="EMBL" id="LYXU01000004">
    <property type="protein sequence ID" value="OBS19987.1"/>
    <property type="molecule type" value="Genomic_DNA"/>
</dbReference>
<comment type="caution">
    <text evidence="2">The sequence shown here is derived from an EMBL/GenBank/DDBJ whole genome shotgun (WGS) entry which is preliminary data.</text>
</comment>
<dbReference type="Proteomes" id="UP000091967">
    <property type="component" value="Unassembled WGS sequence"/>
</dbReference>
<feature type="transmembrane region" description="Helical" evidence="1">
    <location>
        <begin position="259"/>
        <end position="283"/>
    </location>
</feature>
<feature type="transmembrane region" description="Helical" evidence="1">
    <location>
        <begin position="303"/>
        <end position="320"/>
    </location>
</feature>
<keyword evidence="1" id="KW-0812">Transmembrane</keyword>
<accession>A0A1B8AHF2</accession>
<evidence type="ECO:0000313" key="3">
    <source>
        <dbReference type="Proteomes" id="UP000091967"/>
    </source>
</evidence>
<dbReference type="AlphaFoldDB" id="A0A1B8AHF2"/>
<name>A0A1B8AHF2_FUSPO</name>
<organism evidence="2 3">
    <name type="scientific">Fusarium poae</name>
    <dbReference type="NCBI Taxonomy" id="36050"/>
    <lineage>
        <taxon>Eukaryota</taxon>
        <taxon>Fungi</taxon>
        <taxon>Dikarya</taxon>
        <taxon>Ascomycota</taxon>
        <taxon>Pezizomycotina</taxon>
        <taxon>Sordariomycetes</taxon>
        <taxon>Hypocreomycetidae</taxon>
        <taxon>Hypocreales</taxon>
        <taxon>Nectriaceae</taxon>
        <taxon>Fusarium</taxon>
    </lineage>
</organism>